<evidence type="ECO:0000256" key="4">
    <source>
        <dbReference type="RuleBase" id="RU362116"/>
    </source>
</evidence>
<dbReference type="InterPro" id="IPR053967">
    <property type="entry name" value="LlgE_F_G-like_D1"/>
</dbReference>
<feature type="domain" description="Flagellar basal body rod protein N-terminal" evidence="5">
    <location>
        <begin position="5"/>
        <end position="35"/>
    </location>
</feature>
<reference evidence="8 9" key="1">
    <citation type="submission" date="2017-07" db="EMBL/GenBank/DDBJ databases">
        <title>Isolation and whole genome analysis of endospore-forming bacteria from heroin.</title>
        <authorList>
            <person name="Kalinowski J."/>
            <person name="Ahrens B."/>
            <person name="Al-Dilaimi A."/>
            <person name="Winkler A."/>
            <person name="Wibberg D."/>
            <person name="Schleenbecker U."/>
            <person name="Ruckert C."/>
            <person name="Wolfel R."/>
            <person name="Grass G."/>
        </authorList>
    </citation>
    <scope>NUCLEOTIDE SEQUENCE [LARGE SCALE GENOMIC DNA]</scope>
    <source>
        <strain evidence="8 9">7523-2</strain>
    </source>
</reference>
<dbReference type="NCBIfam" id="TIGR02490">
    <property type="entry name" value="flgF"/>
    <property type="match status" value="1"/>
</dbReference>
<keyword evidence="8" id="KW-0282">Flagellum</keyword>
<evidence type="ECO:0000256" key="1">
    <source>
        <dbReference type="ARBA" id="ARBA00004117"/>
    </source>
</evidence>
<dbReference type="InterPro" id="IPR019776">
    <property type="entry name" value="Flagellar_basal_body_rod_CS"/>
</dbReference>
<sequence>MIRSMYSGISGMKGFQTKLDVVGNNIANVNTHGFKKGRVMFQDMVSQQVQGPMAATPDRGGVNSKQIGSGSMVGAIDTVHTGGGNQYTGRELDLAINGDGYFAVQIGADTFYTRAGNIYIDNEGNVVNSSGAYLLGADGNRLQIDPALLDDMEGISVNKQGEIIVSIQGQENSITLQLGVANFANPEGLNSAGGSLFTATPASGPANLVIPGTQGTGEIQSGYLEMSNVDLAEEFSEMIVAQRGFQANSRIITTSDEILQELVNLKR</sequence>
<evidence type="ECO:0000259" key="6">
    <source>
        <dbReference type="Pfam" id="PF06429"/>
    </source>
</evidence>
<gene>
    <name evidence="8" type="primary">flgF</name>
    <name evidence="8" type="ORF">CHH61_04885</name>
</gene>
<organism evidence="8 9">
    <name type="scientific">Shouchella clausii</name>
    <name type="common">Alkalihalobacillus clausii</name>
    <dbReference type="NCBI Taxonomy" id="79880"/>
    <lineage>
        <taxon>Bacteria</taxon>
        <taxon>Bacillati</taxon>
        <taxon>Bacillota</taxon>
        <taxon>Bacilli</taxon>
        <taxon>Bacillales</taxon>
        <taxon>Bacillaceae</taxon>
        <taxon>Shouchella</taxon>
    </lineage>
</organism>
<dbReference type="Pfam" id="PF22692">
    <property type="entry name" value="LlgE_F_G_D1"/>
    <property type="match status" value="1"/>
</dbReference>
<dbReference type="Pfam" id="PF06429">
    <property type="entry name" value="Flg_bbr_C"/>
    <property type="match status" value="1"/>
</dbReference>
<dbReference type="NCBIfam" id="TIGR03506">
    <property type="entry name" value="FlgEFG_subfam"/>
    <property type="match status" value="2"/>
</dbReference>
<accession>A0A268S3R9</accession>
<evidence type="ECO:0000256" key="3">
    <source>
        <dbReference type="ARBA" id="ARBA00023143"/>
    </source>
</evidence>
<evidence type="ECO:0000259" key="7">
    <source>
        <dbReference type="Pfam" id="PF22692"/>
    </source>
</evidence>
<dbReference type="NCBIfam" id="NF009278">
    <property type="entry name" value="PRK12636.1"/>
    <property type="match status" value="1"/>
</dbReference>
<dbReference type="PANTHER" id="PTHR30435:SF1">
    <property type="entry name" value="FLAGELLAR HOOK PROTEIN FLGE"/>
    <property type="match status" value="1"/>
</dbReference>
<keyword evidence="3 4" id="KW-0975">Bacterial flagellum</keyword>
<comment type="caution">
    <text evidence="8">The sequence shown here is derived from an EMBL/GenBank/DDBJ whole genome shotgun (WGS) entry which is preliminary data.</text>
</comment>
<dbReference type="Proteomes" id="UP000216133">
    <property type="component" value="Unassembled WGS sequence"/>
</dbReference>
<dbReference type="AlphaFoldDB" id="A0A268S3R9"/>
<evidence type="ECO:0000256" key="2">
    <source>
        <dbReference type="ARBA" id="ARBA00009677"/>
    </source>
</evidence>
<evidence type="ECO:0000313" key="9">
    <source>
        <dbReference type="Proteomes" id="UP000216133"/>
    </source>
</evidence>
<keyword evidence="8" id="KW-0966">Cell projection</keyword>
<evidence type="ECO:0000313" key="8">
    <source>
        <dbReference type="EMBL" id="PAF27154.1"/>
    </source>
</evidence>
<comment type="subcellular location">
    <subcellularLocation>
        <location evidence="1 4">Bacterial flagellum basal body</location>
    </subcellularLocation>
</comment>
<dbReference type="PANTHER" id="PTHR30435">
    <property type="entry name" value="FLAGELLAR PROTEIN"/>
    <property type="match status" value="1"/>
</dbReference>
<feature type="domain" description="Flagellar basal-body/hook protein C-terminal" evidence="6">
    <location>
        <begin position="220"/>
        <end position="265"/>
    </location>
</feature>
<evidence type="ECO:0000259" key="5">
    <source>
        <dbReference type="Pfam" id="PF00460"/>
    </source>
</evidence>
<dbReference type="EMBL" id="NPBS01000022">
    <property type="protein sequence ID" value="PAF27154.1"/>
    <property type="molecule type" value="Genomic_DNA"/>
</dbReference>
<dbReference type="GO" id="GO:0005829">
    <property type="term" value="C:cytosol"/>
    <property type="evidence" value="ECO:0007669"/>
    <property type="project" value="TreeGrafter"/>
</dbReference>
<dbReference type="InterPro" id="IPR037925">
    <property type="entry name" value="FlgE/F/G-like"/>
</dbReference>
<dbReference type="InterPro" id="IPR012836">
    <property type="entry name" value="FlgF"/>
</dbReference>
<proteinExistence type="inferred from homology"/>
<comment type="similarity">
    <text evidence="2 4">Belongs to the flagella basal body rod proteins family.</text>
</comment>
<dbReference type="RefSeq" id="WP_095252999.1">
    <property type="nucleotide sequence ID" value="NZ_CP155469.1"/>
</dbReference>
<keyword evidence="8" id="KW-0969">Cilium</keyword>
<dbReference type="InterPro" id="IPR010930">
    <property type="entry name" value="Flg_bb/hook_C_dom"/>
</dbReference>
<dbReference type="InterPro" id="IPR001444">
    <property type="entry name" value="Flag_bb_rod_N"/>
</dbReference>
<dbReference type="GO" id="GO:0071978">
    <property type="term" value="P:bacterial-type flagellum-dependent swarming motility"/>
    <property type="evidence" value="ECO:0007669"/>
    <property type="project" value="TreeGrafter"/>
</dbReference>
<dbReference type="InterPro" id="IPR020013">
    <property type="entry name" value="Flagellar_FlgE/F/G"/>
</dbReference>
<dbReference type="GO" id="GO:0030694">
    <property type="term" value="C:bacterial-type flagellum basal body, rod"/>
    <property type="evidence" value="ECO:0007669"/>
    <property type="project" value="InterPro"/>
</dbReference>
<name>A0A268S3R9_SHOCL</name>
<protein>
    <submittedName>
        <fullName evidence="8">Flagellar basal-body rod protein FlgF</fullName>
    </submittedName>
</protein>
<dbReference type="GO" id="GO:0009424">
    <property type="term" value="C:bacterial-type flagellum hook"/>
    <property type="evidence" value="ECO:0007669"/>
    <property type="project" value="TreeGrafter"/>
</dbReference>
<dbReference type="PROSITE" id="PS00588">
    <property type="entry name" value="FLAGELLA_BB_ROD"/>
    <property type="match status" value="1"/>
</dbReference>
<dbReference type="Pfam" id="PF00460">
    <property type="entry name" value="Flg_bb_rod"/>
    <property type="match status" value="1"/>
</dbReference>
<dbReference type="SUPFAM" id="SSF117143">
    <property type="entry name" value="Flagellar hook protein flgE"/>
    <property type="match status" value="1"/>
</dbReference>
<feature type="domain" description="Flagellar hook protein FlgE/F/G-like D1" evidence="7">
    <location>
        <begin position="95"/>
        <end position="164"/>
    </location>
</feature>